<proteinExistence type="predicted"/>
<feature type="region of interest" description="Disordered" evidence="1">
    <location>
        <begin position="90"/>
        <end position="135"/>
    </location>
</feature>
<keyword evidence="2" id="KW-0812">Transmembrane</keyword>
<feature type="compositionally biased region" description="Basic and acidic residues" evidence="1">
    <location>
        <begin position="90"/>
        <end position="105"/>
    </location>
</feature>
<keyword evidence="2" id="KW-0472">Membrane</keyword>
<protein>
    <submittedName>
        <fullName evidence="3">Uncharacterized protein</fullName>
    </submittedName>
</protein>
<dbReference type="AlphaFoldDB" id="A0A6C0CQW8"/>
<organism evidence="3">
    <name type="scientific">viral metagenome</name>
    <dbReference type="NCBI Taxonomy" id="1070528"/>
    <lineage>
        <taxon>unclassified sequences</taxon>
        <taxon>metagenomes</taxon>
        <taxon>organismal metagenomes</taxon>
    </lineage>
</organism>
<feature type="transmembrane region" description="Helical" evidence="2">
    <location>
        <begin position="44"/>
        <end position="65"/>
    </location>
</feature>
<sequence length="135" mass="15045">MDSRLFYSIQAALLFLIISSPVMYNLVQMVFGPLFTVAVKGCPTVSGLLLHTIVFAIFTYLLMVYQSKTEGFAAHDKKTEGFAAHDKKTEGFAAHDKKTEGFAAHDKKKKPIEKKPPQKQPRLDFGGNRPIKDIA</sequence>
<keyword evidence="2" id="KW-1133">Transmembrane helix</keyword>
<reference evidence="3" key="1">
    <citation type="journal article" date="2020" name="Nature">
        <title>Giant virus diversity and host interactions through global metagenomics.</title>
        <authorList>
            <person name="Schulz F."/>
            <person name="Roux S."/>
            <person name="Paez-Espino D."/>
            <person name="Jungbluth S."/>
            <person name="Walsh D.A."/>
            <person name="Denef V.J."/>
            <person name="McMahon K.D."/>
            <person name="Konstantinidis K.T."/>
            <person name="Eloe-Fadrosh E.A."/>
            <person name="Kyrpides N.C."/>
            <person name="Woyke T."/>
        </authorList>
    </citation>
    <scope>NUCLEOTIDE SEQUENCE</scope>
    <source>
        <strain evidence="3">GVMAG-M-3300021962-46</strain>
    </source>
</reference>
<accession>A0A6C0CQW8</accession>
<dbReference type="EMBL" id="MN739480">
    <property type="protein sequence ID" value="QHT07266.1"/>
    <property type="molecule type" value="Genomic_DNA"/>
</dbReference>
<feature type="transmembrane region" description="Helical" evidence="2">
    <location>
        <begin position="5"/>
        <end position="24"/>
    </location>
</feature>
<name>A0A6C0CQW8_9ZZZZ</name>
<evidence type="ECO:0000256" key="2">
    <source>
        <dbReference type="SAM" id="Phobius"/>
    </source>
</evidence>
<evidence type="ECO:0000313" key="3">
    <source>
        <dbReference type="EMBL" id="QHT07266.1"/>
    </source>
</evidence>
<evidence type="ECO:0000256" key="1">
    <source>
        <dbReference type="SAM" id="MobiDB-lite"/>
    </source>
</evidence>